<feature type="domain" description="HAMP" evidence="3">
    <location>
        <begin position="77"/>
        <end position="129"/>
    </location>
</feature>
<dbReference type="Gene3D" id="6.10.340.10">
    <property type="match status" value="1"/>
</dbReference>
<protein>
    <submittedName>
        <fullName evidence="5">Unannotated protein</fullName>
    </submittedName>
</protein>
<dbReference type="EMBL" id="CAFBQG010000113">
    <property type="protein sequence ID" value="CAB5050464.1"/>
    <property type="molecule type" value="Genomic_DNA"/>
</dbReference>
<evidence type="ECO:0000256" key="1">
    <source>
        <dbReference type="ARBA" id="ARBA00022801"/>
    </source>
</evidence>
<accession>A0A6J5ZE68</accession>
<dbReference type="PANTHER" id="PTHR43156:SF2">
    <property type="entry name" value="STAGE II SPORULATION PROTEIN E"/>
    <property type="match status" value="1"/>
</dbReference>
<dbReference type="EMBL" id="CAFBIX010000001">
    <property type="protein sequence ID" value="CAB4845765.1"/>
    <property type="molecule type" value="Genomic_DNA"/>
</dbReference>
<dbReference type="GO" id="GO:0007165">
    <property type="term" value="P:signal transduction"/>
    <property type="evidence" value="ECO:0007669"/>
    <property type="project" value="InterPro"/>
</dbReference>
<dbReference type="Gene3D" id="3.60.40.10">
    <property type="entry name" value="PPM-type phosphatase domain"/>
    <property type="match status" value="1"/>
</dbReference>
<dbReference type="EMBL" id="CAEZZD010000092">
    <property type="protein sequence ID" value="CAB4750489.1"/>
    <property type="molecule type" value="Genomic_DNA"/>
</dbReference>
<proteinExistence type="predicted"/>
<dbReference type="InterPro" id="IPR052016">
    <property type="entry name" value="Bact_Sigma-Reg"/>
</dbReference>
<dbReference type="SMART" id="SM00331">
    <property type="entry name" value="PP2C_SIG"/>
    <property type="match status" value="1"/>
</dbReference>
<keyword evidence="2" id="KW-1133">Transmembrane helix</keyword>
<dbReference type="PROSITE" id="PS50885">
    <property type="entry name" value="HAMP"/>
    <property type="match status" value="1"/>
</dbReference>
<reference evidence="5" key="1">
    <citation type="submission" date="2020-05" db="EMBL/GenBank/DDBJ databases">
        <authorList>
            <person name="Chiriac C."/>
            <person name="Salcher M."/>
            <person name="Ghai R."/>
            <person name="Kavagutti S V."/>
        </authorList>
    </citation>
    <scope>NUCLEOTIDE SEQUENCE</scope>
</reference>
<evidence type="ECO:0000313" key="4">
    <source>
        <dbReference type="EMBL" id="CAB4333377.1"/>
    </source>
</evidence>
<feature type="transmembrane region" description="Helical" evidence="2">
    <location>
        <begin position="56"/>
        <end position="75"/>
    </location>
</feature>
<evidence type="ECO:0000313" key="10">
    <source>
        <dbReference type="EMBL" id="CAB5007507.1"/>
    </source>
</evidence>
<evidence type="ECO:0000256" key="2">
    <source>
        <dbReference type="SAM" id="Phobius"/>
    </source>
</evidence>
<dbReference type="EMBL" id="CAESAI010000017">
    <property type="protein sequence ID" value="CAB4338919.1"/>
    <property type="molecule type" value="Genomic_DNA"/>
</dbReference>
<sequence length="378" mass="40654">MTLRRRLQFFIAIFAVTILGAAVWERLAYIKAREEISETIARDIRLDEVADQLSSALSISIFLSLTLLALGWIFLERWLLAPLDEMRTELRLVASGTINQVIEVANPPEIKLAAADAESMRQNLVAQIDIARAAWQGLEQNAPLVTSMRKALSQTLIDTSVAGLDIAGQTLPASGAIAGDWWDVIRTPQGYAVAIVDVTGHGPEAGVVGLQIKAIMTAALSAGFSPAAVMERVSAGLTDVDALLATAAILDIPNDESLPIKWVNAGHPAGYWIDSNYLITALNPTGPMLGGFGGDWISQEFFFAPDNRIVLASDGLIETQDDKGEEFGTQGLITSVVSGHQVESSSELTNLIVSAARQDSVTWHRDDVSVVVITRRLG</sequence>
<dbReference type="SUPFAM" id="SSF81606">
    <property type="entry name" value="PP2C-like"/>
    <property type="match status" value="1"/>
</dbReference>
<dbReference type="InterPro" id="IPR001932">
    <property type="entry name" value="PPM-type_phosphatase-like_dom"/>
</dbReference>
<dbReference type="GO" id="GO:0016020">
    <property type="term" value="C:membrane"/>
    <property type="evidence" value="ECO:0007669"/>
    <property type="project" value="InterPro"/>
</dbReference>
<dbReference type="AlphaFoldDB" id="A0A6J5ZE68"/>
<evidence type="ECO:0000313" key="9">
    <source>
        <dbReference type="EMBL" id="CAB4845765.1"/>
    </source>
</evidence>
<dbReference type="GO" id="GO:0016791">
    <property type="term" value="F:phosphatase activity"/>
    <property type="evidence" value="ECO:0007669"/>
    <property type="project" value="TreeGrafter"/>
</dbReference>
<feature type="transmembrane region" description="Helical" evidence="2">
    <location>
        <begin position="7"/>
        <end position="24"/>
    </location>
</feature>
<dbReference type="InterPro" id="IPR036457">
    <property type="entry name" value="PPM-type-like_dom_sf"/>
</dbReference>
<dbReference type="Pfam" id="PF07228">
    <property type="entry name" value="SpoIIE"/>
    <property type="match status" value="1"/>
</dbReference>
<evidence type="ECO:0000313" key="11">
    <source>
        <dbReference type="EMBL" id="CAB5050464.1"/>
    </source>
</evidence>
<evidence type="ECO:0000313" key="7">
    <source>
        <dbReference type="EMBL" id="CAB4750489.1"/>
    </source>
</evidence>
<keyword evidence="2" id="KW-0472">Membrane</keyword>
<keyword evidence="1" id="KW-0378">Hydrolase</keyword>
<dbReference type="EMBL" id="CAEZYC010000006">
    <property type="protein sequence ID" value="CAB4699510.1"/>
    <property type="molecule type" value="Genomic_DNA"/>
</dbReference>
<keyword evidence="2" id="KW-0812">Transmembrane</keyword>
<dbReference type="EMBL" id="CAFAAO010000007">
    <property type="protein sequence ID" value="CAB4802004.1"/>
    <property type="molecule type" value="Genomic_DNA"/>
</dbReference>
<dbReference type="InterPro" id="IPR003660">
    <property type="entry name" value="HAMP_dom"/>
</dbReference>
<evidence type="ECO:0000313" key="8">
    <source>
        <dbReference type="EMBL" id="CAB4802004.1"/>
    </source>
</evidence>
<dbReference type="PANTHER" id="PTHR43156">
    <property type="entry name" value="STAGE II SPORULATION PROTEIN E-RELATED"/>
    <property type="match status" value="1"/>
</dbReference>
<dbReference type="EMBL" id="CAFBPK010000001">
    <property type="protein sequence ID" value="CAB5007507.1"/>
    <property type="molecule type" value="Genomic_DNA"/>
</dbReference>
<dbReference type="EMBL" id="CAESAD010000001">
    <property type="protein sequence ID" value="CAB4333377.1"/>
    <property type="molecule type" value="Genomic_DNA"/>
</dbReference>
<evidence type="ECO:0000259" key="3">
    <source>
        <dbReference type="PROSITE" id="PS50885"/>
    </source>
</evidence>
<name>A0A6J5ZE68_9ZZZZ</name>
<organism evidence="5">
    <name type="scientific">freshwater metagenome</name>
    <dbReference type="NCBI Taxonomy" id="449393"/>
    <lineage>
        <taxon>unclassified sequences</taxon>
        <taxon>metagenomes</taxon>
        <taxon>ecological metagenomes</taxon>
    </lineage>
</organism>
<gene>
    <name evidence="6" type="ORF">UFOPK2648_00240</name>
    <name evidence="7" type="ORF">UFOPK2824_00673</name>
    <name evidence="8" type="ORF">UFOPK3037_00696</name>
    <name evidence="9" type="ORF">UFOPK3278_00050</name>
    <name evidence="5" type="ORF">UFOPK3406_00819</name>
    <name evidence="4" type="ORF">UFOPK3925_00405</name>
    <name evidence="10" type="ORF">UFOPK4097_00108</name>
    <name evidence="11" type="ORF">UFOPK4301_00914</name>
</gene>
<evidence type="ECO:0000313" key="6">
    <source>
        <dbReference type="EMBL" id="CAB4699510.1"/>
    </source>
</evidence>
<evidence type="ECO:0000313" key="5">
    <source>
        <dbReference type="EMBL" id="CAB4338919.1"/>
    </source>
</evidence>
<dbReference type="SMART" id="SM00304">
    <property type="entry name" value="HAMP"/>
    <property type="match status" value="1"/>
</dbReference>